<proteinExistence type="predicted"/>
<dbReference type="Proteomes" id="UP000054282">
    <property type="component" value="Unassembled WGS sequence"/>
</dbReference>
<reference evidence="2" key="1">
    <citation type="submission" date="2006-09" db="EMBL/GenBank/DDBJ databases">
        <title>Annotation of Plasmodium falciparum Dd2.</title>
        <authorList>
            <consortium name="The Broad Institute Genome Sequencing Platform"/>
            <person name="Volkman S.K."/>
            <person name="Neafsey D.E."/>
            <person name="Dash A.P."/>
            <person name="Chitnis C.E."/>
            <person name="Hartl D.L."/>
            <person name="Young S.K."/>
            <person name="Zeng Q."/>
            <person name="Koehrsen M."/>
            <person name="Alvarado L."/>
            <person name="Berlin A."/>
            <person name="Borenstein D."/>
            <person name="Chapman S.B."/>
            <person name="Chen Z."/>
            <person name="Engels R."/>
            <person name="Freedman E."/>
            <person name="Gellesch M."/>
            <person name="Goldberg J."/>
            <person name="Griggs A."/>
            <person name="Gujja S."/>
            <person name="Heilman E.R."/>
            <person name="Heiman D.I."/>
            <person name="Howarth C."/>
            <person name="Jen D."/>
            <person name="Larson L."/>
            <person name="Mehta T."/>
            <person name="Neiman D."/>
            <person name="Park D."/>
            <person name="Pearson M."/>
            <person name="Roberts A."/>
            <person name="Saif S."/>
            <person name="Shea T."/>
            <person name="Shenoy N."/>
            <person name="Sisk P."/>
            <person name="Stolte C."/>
            <person name="Sykes S."/>
            <person name="Walk T."/>
            <person name="White J."/>
            <person name="Yandava C."/>
            <person name="Haas B."/>
            <person name="Henn M.R."/>
            <person name="Nusbaum C."/>
            <person name="Birren B."/>
        </authorList>
    </citation>
    <scope>NUCLEOTIDE SEQUENCE [LARGE SCALE GENOMIC DNA]</scope>
</reference>
<evidence type="ECO:0000313" key="1">
    <source>
        <dbReference type="EMBL" id="KOB87578.1"/>
    </source>
</evidence>
<protein>
    <submittedName>
        <fullName evidence="1">Uncharacterized protein</fullName>
    </submittedName>
</protein>
<gene>
    <name evidence="1" type="ORF">PFDG_03144</name>
</gene>
<dbReference type="AlphaFoldDB" id="A0A0L7M423"/>
<reference evidence="2" key="2">
    <citation type="submission" date="2006-09" db="EMBL/GenBank/DDBJ databases">
        <title>The genome sequence of Plasmodium falciparum Dd2.</title>
        <authorList>
            <consortium name="The Broad Institute Genome Sequencing Platform"/>
            <person name="Birren B."/>
            <person name="Lander E."/>
            <person name="Galagan J."/>
            <person name="Nusbaum C."/>
            <person name="Devon K."/>
            <person name="Henn M."/>
            <person name="Jaffe D."/>
            <person name="Butler J."/>
            <person name="Alvarez P."/>
            <person name="Gnerre S."/>
            <person name="Grabherr M."/>
            <person name="Kleber M."/>
            <person name="Mauceli E."/>
            <person name="Brockman W."/>
            <person name="MacCallum I.A."/>
            <person name="Rounsley S."/>
            <person name="Young S."/>
            <person name="LaButti K."/>
            <person name="Pushparaj V."/>
            <person name="DeCaprio D."/>
            <person name="Crawford M."/>
            <person name="Koehrsen M."/>
            <person name="Engels R."/>
            <person name="Montgomery P."/>
            <person name="Pearson M."/>
            <person name="Howarth C."/>
            <person name="Larson L."/>
            <person name="Luoma S."/>
            <person name="White J."/>
            <person name="Kodira C."/>
            <person name="Zeng Q."/>
            <person name="O'Leary S."/>
            <person name="Yandava C."/>
            <person name="Alvarado L."/>
            <person name="Wirth D."/>
            <person name="Volkman S."/>
            <person name="Hartl D."/>
        </authorList>
    </citation>
    <scope>NUCLEOTIDE SEQUENCE [LARGE SCALE GENOMIC DNA]</scope>
</reference>
<dbReference type="EMBL" id="DS016597">
    <property type="protein sequence ID" value="KOB87578.1"/>
    <property type="molecule type" value="Genomic_DNA"/>
</dbReference>
<evidence type="ECO:0000313" key="2">
    <source>
        <dbReference type="Proteomes" id="UP000054282"/>
    </source>
</evidence>
<accession>A0A0L7M423</accession>
<dbReference type="KEGG" id="pfd:PFDG_03144"/>
<name>A0A0L7M423_PLAF4</name>
<dbReference type="OrthoDB" id="363744at2759"/>
<organism evidence="1 2">
    <name type="scientific">Plasmodium falciparum (isolate Dd2)</name>
    <dbReference type="NCBI Taxonomy" id="57267"/>
    <lineage>
        <taxon>Eukaryota</taxon>
        <taxon>Sar</taxon>
        <taxon>Alveolata</taxon>
        <taxon>Apicomplexa</taxon>
        <taxon>Aconoidasida</taxon>
        <taxon>Haemosporida</taxon>
        <taxon>Plasmodiidae</taxon>
        <taxon>Plasmodium</taxon>
        <taxon>Plasmodium (Laverania)</taxon>
    </lineage>
</organism>
<sequence>MEIKNFLSQELSFYNFLKNENINICLLSLIYRDLSFLNNYEIKYVLMNLVYSKISNSEFFLYSSKEDFLNNKKIKSHVLFNEQNNSININENNISKMENYKLNDDDNNHNNNNNMLNSGIRNFFANSLLRNNFFASLKNEDMTHSSNILNYYSHNVNNTNIHNYVFYNLLTSIIQLNESQKKSFDVILLNKMKLFLLHNQKHNHYHLIPYILKIKENVDYMNNFIFMNNIFLIKYVLKYKHIFSNNLYLYILNVFCNTVQMIKKCDHFTDINKKNMNLLNDCKKIINYFINEIYYSINLYTLKEFIQFVNLLNKFPSNFTFEIKNNIYLQNGNKMENINKCNNNNNNNNNIMDITNILHFNNEYISNKIDNNNNNNIKMGSNIIDKNLNIESDIYDNKNIINSKISDKQNNVLYSSI</sequence>
<dbReference type="OMA" id="QDSTYNE"/>